<evidence type="ECO:0000256" key="1">
    <source>
        <dbReference type="SAM" id="MobiDB-lite"/>
    </source>
</evidence>
<dbReference type="AlphaFoldDB" id="A0A7I8W402"/>
<comment type="caution">
    <text evidence="2">The sequence shown here is derived from an EMBL/GenBank/DDBJ whole genome shotgun (WGS) entry which is preliminary data.</text>
</comment>
<dbReference type="EMBL" id="CAJFCJ010000017">
    <property type="protein sequence ID" value="CAD5122397.1"/>
    <property type="molecule type" value="Genomic_DNA"/>
</dbReference>
<evidence type="ECO:0000313" key="2">
    <source>
        <dbReference type="EMBL" id="CAD5122397.1"/>
    </source>
</evidence>
<gene>
    <name evidence="2" type="ORF">DGYR_LOCUS10213</name>
</gene>
<dbReference type="Proteomes" id="UP000549394">
    <property type="component" value="Unassembled WGS sequence"/>
</dbReference>
<proteinExistence type="predicted"/>
<keyword evidence="3" id="KW-1185">Reference proteome</keyword>
<sequence>MRFKNARSSNNRTIVRVRQTFTTQSSCATLNCNNLPQSTIPTVGLDNPSFNLNIYPSAVHSSIPSASLPKYEEICSQFHIQYKLDNEQSTSDTRPRTPPPSYEEINHC</sequence>
<accession>A0A7I8W402</accession>
<name>A0A7I8W402_9ANNE</name>
<protein>
    <submittedName>
        <fullName evidence="2">DgyrCDS10826</fullName>
    </submittedName>
</protein>
<feature type="region of interest" description="Disordered" evidence="1">
    <location>
        <begin position="85"/>
        <end position="108"/>
    </location>
</feature>
<evidence type="ECO:0000313" key="3">
    <source>
        <dbReference type="Proteomes" id="UP000549394"/>
    </source>
</evidence>
<organism evidence="2 3">
    <name type="scientific">Dimorphilus gyrociliatus</name>
    <dbReference type="NCBI Taxonomy" id="2664684"/>
    <lineage>
        <taxon>Eukaryota</taxon>
        <taxon>Metazoa</taxon>
        <taxon>Spiralia</taxon>
        <taxon>Lophotrochozoa</taxon>
        <taxon>Annelida</taxon>
        <taxon>Polychaeta</taxon>
        <taxon>Polychaeta incertae sedis</taxon>
        <taxon>Dinophilidae</taxon>
        <taxon>Dimorphilus</taxon>
    </lineage>
</organism>
<reference evidence="2 3" key="1">
    <citation type="submission" date="2020-08" db="EMBL/GenBank/DDBJ databases">
        <authorList>
            <person name="Hejnol A."/>
        </authorList>
    </citation>
    <scope>NUCLEOTIDE SEQUENCE [LARGE SCALE GENOMIC DNA]</scope>
</reference>